<accession>A0A0L0CHS4</accession>
<name>A0A0L0CHS4_LUCCU</name>
<feature type="signal peptide" evidence="1">
    <location>
        <begin position="1"/>
        <end position="17"/>
    </location>
</feature>
<dbReference type="PANTHER" id="PTHR35685">
    <property type="entry name" value="825-OAK-RELATED-RELATED"/>
    <property type="match status" value="1"/>
</dbReference>
<dbReference type="EMBL" id="JRES01000362">
    <property type="protein sequence ID" value="KNC31938.1"/>
    <property type="molecule type" value="Genomic_DNA"/>
</dbReference>
<organism evidence="2 3">
    <name type="scientific">Lucilia cuprina</name>
    <name type="common">Green bottle fly</name>
    <name type="synonym">Australian sheep blowfly</name>
    <dbReference type="NCBI Taxonomy" id="7375"/>
    <lineage>
        <taxon>Eukaryota</taxon>
        <taxon>Metazoa</taxon>
        <taxon>Ecdysozoa</taxon>
        <taxon>Arthropoda</taxon>
        <taxon>Hexapoda</taxon>
        <taxon>Insecta</taxon>
        <taxon>Pterygota</taxon>
        <taxon>Neoptera</taxon>
        <taxon>Endopterygota</taxon>
        <taxon>Diptera</taxon>
        <taxon>Brachycera</taxon>
        <taxon>Muscomorpha</taxon>
        <taxon>Oestroidea</taxon>
        <taxon>Calliphoridae</taxon>
        <taxon>Luciliinae</taxon>
        <taxon>Lucilia</taxon>
    </lineage>
</organism>
<gene>
    <name evidence="2" type="ORF">FF38_05027</name>
</gene>
<dbReference type="AlphaFoldDB" id="A0A0L0CHS4"/>
<reference evidence="2 3" key="1">
    <citation type="journal article" date="2015" name="Nat. Commun.">
        <title>Lucilia cuprina genome unlocks parasitic fly biology to underpin future interventions.</title>
        <authorList>
            <person name="Anstead C.A."/>
            <person name="Korhonen P.K."/>
            <person name="Young N.D."/>
            <person name="Hall R.S."/>
            <person name="Jex A.R."/>
            <person name="Murali S.C."/>
            <person name="Hughes D.S."/>
            <person name="Lee S.F."/>
            <person name="Perry T."/>
            <person name="Stroehlein A.J."/>
            <person name="Ansell B.R."/>
            <person name="Breugelmans B."/>
            <person name="Hofmann A."/>
            <person name="Qu J."/>
            <person name="Dugan S."/>
            <person name="Lee S.L."/>
            <person name="Chao H."/>
            <person name="Dinh H."/>
            <person name="Han Y."/>
            <person name="Doddapaneni H.V."/>
            <person name="Worley K.C."/>
            <person name="Muzny D.M."/>
            <person name="Ioannidis P."/>
            <person name="Waterhouse R.M."/>
            <person name="Zdobnov E.M."/>
            <person name="James P.J."/>
            <person name="Bagnall N.H."/>
            <person name="Kotze A.C."/>
            <person name="Gibbs R.A."/>
            <person name="Richards S."/>
            <person name="Batterham P."/>
            <person name="Gasser R.B."/>
        </authorList>
    </citation>
    <scope>NUCLEOTIDE SEQUENCE [LARGE SCALE GENOMIC DNA]</scope>
    <source>
        <strain evidence="2 3">LS</strain>
        <tissue evidence="2">Full body</tissue>
    </source>
</reference>
<dbReference type="OMA" id="KIVYQYS"/>
<evidence type="ECO:0000313" key="2">
    <source>
        <dbReference type="EMBL" id="KNC31938.1"/>
    </source>
</evidence>
<sequence>MFKFTVVIFALIACAAAKPGLIGAPLAYTVPAAAGVVTATSSQFIARNHNGIVSAPVVAPVAAPVVAKTVAYTAPVAAAYTAPVVAKYAAAYAHLLAYSAPVVAKYAAAYSHPLAYSAPLTYAAAPAPVYL</sequence>
<dbReference type="PANTHER" id="PTHR35685:SF2">
    <property type="entry name" value="825-OAK-RELATED"/>
    <property type="match status" value="1"/>
</dbReference>
<dbReference type="Pfam" id="PF22861">
    <property type="entry name" value="GEO12453p1-like"/>
    <property type="match status" value="1"/>
</dbReference>
<protein>
    <submittedName>
        <fullName evidence="2">Uncharacterized protein</fullName>
    </submittedName>
</protein>
<dbReference type="OrthoDB" id="7492791at2759"/>
<comment type="caution">
    <text evidence="2">The sequence shown here is derived from an EMBL/GenBank/DDBJ whole genome shotgun (WGS) entry which is preliminary data.</text>
</comment>
<keyword evidence="3" id="KW-1185">Reference proteome</keyword>
<dbReference type="InterPro" id="IPR054721">
    <property type="entry name" value="GEO12453p1-like"/>
</dbReference>
<evidence type="ECO:0000256" key="1">
    <source>
        <dbReference type="SAM" id="SignalP"/>
    </source>
</evidence>
<evidence type="ECO:0000313" key="3">
    <source>
        <dbReference type="Proteomes" id="UP000037069"/>
    </source>
</evidence>
<dbReference type="STRING" id="7375.A0A0L0CHS4"/>
<dbReference type="Proteomes" id="UP000037069">
    <property type="component" value="Unassembled WGS sequence"/>
</dbReference>
<proteinExistence type="predicted"/>
<feature type="chain" id="PRO_5005536353" evidence="1">
    <location>
        <begin position="18"/>
        <end position="131"/>
    </location>
</feature>
<keyword evidence="1" id="KW-0732">Signal</keyword>